<comment type="caution">
    <text evidence="3">The sequence shown here is derived from an EMBL/GenBank/DDBJ whole genome shotgun (WGS) entry which is preliminary data.</text>
</comment>
<dbReference type="CDD" id="cd02969">
    <property type="entry name" value="PRX_like1"/>
    <property type="match status" value="1"/>
</dbReference>
<name>A0A840VAA5_9BACT</name>
<feature type="domain" description="Thioredoxin" evidence="2">
    <location>
        <begin position="10"/>
        <end position="165"/>
    </location>
</feature>
<dbReference type="RefSeq" id="WP_184014692.1">
    <property type="nucleotide sequence ID" value="NZ_JACHFD010000001.1"/>
</dbReference>
<evidence type="ECO:0000256" key="1">
    <source>
        <dbReference type="SAM" id="MobiDB-lite"/>
    </source>
</evidence>
<dbReference type="Proteomes" id="UP000557717">
    <property type="component" value="Unassembled WGS sequence"/>
</dbReference>
<dbReference type="PROSITE" id="PS51352">
    <property type="entry name" value="THIOREDOXIN_2"/>
    <property type="match status" value="1"/>
</dbReference>
<dbReference type="InterPro" id="IPR047262">
    <property type="entry name" value="PRX-like1"/>
</dbReference>
<dbReference type="AlphaFoldDB" id="A0A840VAA5"/>
<dbReference type="PANTHER" id="PTHR43640">
    <property type="entry name" value="OS07G0260300 PROTEIN"/>
    <property type="match status" value="1"/>
</dbReference>
<organism evidence="3 4">
    <name type="scientific">Haloferula luteola</name>
    <dbReference type="NCBI Taxonomy" id="595692"/>
    <lineage>
        <taxon>Bacteria</taxon>
        <taxon>Pseudomonadati</taxon>
        <taxon>Verrucomicrobiota</taxon>
        <taxon>Verrucomicrobiia</taxon>
        <taxon>Verrucomicrobiales</taxon>
        <taxon>Verrucomicrobiaceae</taxon>
        <taxon>Haloferula</taxon>
    </lineage>
</organism>
<sequence length="193" mass="20700">MAETPSTFLLKSGEPAPCFALPDATGREHRLDEVSGPRGTLVVFVCNHCPYVVMLASALGSLADEWKTRGIGVVAITSNDVENYPQDGPEYMGDFASKHGWNFPYLYDATQEVAHAYGAACTPDFFLFDGEGALFYAGQFDDSRPKNEIPPSGNDLSAAVDALLSGAEPPSPARPSTGCNIKWKKGMEPESFG</sequence>
<dbReference type="SUPFAM" id="SSF52833">
    <property type="entry name" value="Thioredoxin-like"/>
    <property type="match status" value="1"/>
</dbReference>
<dbReference type="InterPro" id="IPR013766">
    <property type="entry name" value="Thioredoxin_domain"/>
</dbReference>
<dbReference type="EMBL" id="JACHFD010000001">
    <property type="protein sequence ID" value="MBB5349841.1"/>
    <property type="molecule type" value="Genomic_DNA"/>
</dbReference>
<keyword evidence="4" id="KW-1185">Reference proteome</keyword>
<dbReference type="Gene3D" id="3.40.30.10">
    <property type="entry name" value="Glutaredoxin"/>
    <property type="match status" value="1"/>
</dbReference>
<accession>A0A840VAA5</accession>
<dbReference type="GO" id="GO:0016209">
    <property type="term" value="F:antioxidant activity"/>
    <property type="evidence" value="ECO:0007669"/>
    <property type="project" value="InterPro"/>
</dbReference>
<evidence type="ECO:0000259" key="2">
    <source>
        <dbReference type="PROSITE" id="PS51352"/>
    </source>
</evidence>
<feature type="region of interest" description="Disordered" evidence="1">
    <location>
        <begin position="165"/>
        <end position="193"/>
    </location>
</feature>
<dbReference type="InterPro" id="IPR036249">
    <property type="entry name" value="Thioredoxin-like_sf"/>
</dbReference>
<proteinExistence type="predicted"/>
<evidence type="ECO:0000313" key="4">
    <source>
        <dbReference type="Proteomes" id="UP000557717"/>
    </source>
</evidence>
<dbReference type="PANTHER" id="PTHR43640:SF1">
    <property type="entry name" value="THIOREDOXIN-DEPENDENT PEROXIREDOXIN"/>
    <property type="match status" value="1"/>
</dbReference>
<protein>
    <submittedName>
        <fullName evidence="3">Peroxiredoxin</fullName>
    </submittedName>
</protein>
<evidence type="ECO:0000313" key="3">
    <source>
        <dbReference type="EMBL" id="MBB5349841.1"/>
    </source>
</evidence>
<reference evidence="3 4" key="1">
    <citation type="submission" date="2020-08" db="EMBL/GenBank/DDBJ databases">
        <title>Genomic Encyclopedia of Type Strains, Phase IV (KMG-IV): sequencing the most valuable type-strain genomes for metagenomic binning, comparative biology and taxonomic classification.</title>
        <authorList>
            <person name="Goeker M."/>
        </authorList>
    </citation>
    <scope>NUCLEOTIDE SEQUENCE [LARGE SCALE GENOMIC DNA]</scope>
    <source>
        <strain evidence="3 4">YC6886</strain>
    </source>
</reference>
<dbReference type="Pfam" id="PF00578">
    <property type="entry name" value="AhpC-TSA"/>
    <property type="match status" value="1"/>
</dbReference>
<dbReference type="InterPro" id="IPR000866">
    <property type="entry name" value="AhpC/TSA"/>
</dbReference>
<gene>
    <name evidence="3" type="ORF">HNR46_000062</name>
</gene>
<dbReference type="GO" id="GO:0016491">
    <property type="term" value="F:oxidoreductase activity"/>
    <property type="evidence" value="ECO:0007669"/>
    <property type="project" value="InterPro"/>
</dbReference>